<dbReference type="InterPro" id="IPR028082">
    <property type="entry name" value="Peripla_BP_I"/>
</dbReference>
<reference evidence="6 7" key="1">
    <citation type="journal article" date="2015" name="Stand. Genomic Sci.">
        <title>Genomic Encyclopedia of Bacterial and Archaeal Type Strains, Phase III: the genomes of soil and plant-associated and newly described type strains.</title>
        <authorList>
            <person name="Whitman W.B."/>
            <person name="Woyke T."/>
            <person name="Klenk H.P."/>
            <person name="Zhou Y."/>
            <person name="Lilburn T.G."/>
            <person name="Beck B.J."/>
            <person name="De Vos P."/>
            <person name="Vandamme P."/>
            <person name="Eisen J.A."/>
            <person name="Garrity G."/>
            <person name="Hugenholtz P."/>
            <person name="Kyrpides N.C."/>
        </authorList>
    </citation>
    <scope>NUCLEOTIDE SEQUENCE [LARGE SCALE GENOMIC DNA]</scope>
    <source>
        <strain evidence="6 7">CECT 7306</strain>
    </source>
</reference>
<dbReference type="InterPro" id="IPR046335">
    <property type="entry name" value="LacI/GalR-like_sensor"/>
</dbReference>
<evidence type="ECO:0000259" key="5">
    <source>
        <dbReference type="Pfam" id="PF13377"/>
    </source>
</evidence>
<dbReference type="Gene3D" id="3.40.50.2300">
    <property type="match status" value="2"/>
</dbReference>
<evidence type="ECO:0000256" key="1">
    <source>
        <dbReference type="ARBA" id="ARBA00023015"/>
    </source>
</evidence>
<dbReference type="SUPFAM" id="SSF53822">
    <property type="entry name" value="Periplasmic binding protein-like I"/>
    <property type="match status" value="1"/>
</dbReference>
<feature type="region of interest" description="Disordered" evidence="4">
    <location>
        <begin position="270"/>
        <end position="294"/>
    </location>
</feature>
<keyword evidence="1" id="KW-0805">Transcription regulation</keyword>
<dbReference type="InParanoid" id="A0A3N1G8I6"/>
<evidence type="ECO:0000256" key="3">
    <source>
        <dbReference type="ARBA" id="ARBA00023163"/>
    </source>
</evidence>
<dbReference type="Pfam" id="PF13377">
    <property type="entry name" value="Peripla_BP_3"/>
    <property type="match status" value="1"/>
</dbReference>
<proteinExistence type="predicted"/>
<keyword evidence="2 6" id="KW-0238">DNA-binding</keyword>
<evidence type="ECO:0000256" key="4">
    <source>
        <dbReference type="SAM" id="MobiDB-lite"/>
    </source>
</evidence>
<sequence>MTTGRRVLALTGRPTAARRAPGEQRCLDGATSTALRLGYDVLVLDGAEGGGGGVGGAAGVLRRRLDAGDVDGVVLLDVVDADPRLPVLRAASQPGVVVGAPVGAEGLDAVELDLEEAGRLLVAHLADLGHRDVVLVGRGDPSPFRRPPRARRLQDAAREEARRRGVRLGVHPLVGDAADPEGELARALGARPGATAVVLDDEEAAVAVAGVLARRGTSVPEDLSVLVRCALEVVEGLPTPWTAVGTSAGRLGELAVRQLVRRLEATGRPEPRATRLLTPALVDRGTTAPPRGRG</sequence>
<dbReference type="OrthoDB" id="252678at2"/>
<dbReference type="GO" id="GO:0000976">
    <property type="term" value="F:transcription cis-regulatory region binding"/>
    <property type="evidence" value="ECO:0007669"/>
    <property type="project" value="TreeGrafter"/>
</dbReference>
<dbReference type="PANTHER" id="PTHR30146">
    <property type="entry name" value="LACI-RELATED TRANSCRIPTIONAL REPRESSOR"/>
    <property type="match status" value="1"/>
</dbReference>
<name>A0A3N1G8I6_9ACTN</name>
<dbReference type="AlphaFoldDB" id="A0A3N1G8I6"/>
<dbReference type="GO" id="GO:0003700">
    <property type="term" value="F:DNA-binding transcription factor activity"/>
    <property type="evidence" value="ECO:0007669"/>
    <property type="project" value="TreeGrafter"/>
</dbReference>
<evidence type="ECO:0000313" key="7">
    <source>
        <dbReference type="Proteomes" id="UP000276232"/>
    </source>
</evidence>
<comment type="caution">
    <text evidence="6">The sequence shown here is derived from an EMBL/GenBank/DDBJ whole genome shotgun (WGS) entry which is preliminary data.</text>
</comment>
<organism evidence="6 7">
    <name type="scientific">Pseudokineococcus lusitanus</name>
    <dbReference type="NCBI Taxonomy" id="763993"/>
    <lineage>
        <taxon>Bacteria</taxon>
        <taxon>Bacillati</taxon>
        <taxon>Actinomycetota</taxon>
        <taxon>Actinomycetes</taxon>
        <taxon>Kineosporiales</taxon>
        <taxon>Kineosporiaceae</taxon>
        <taxon>Pseudokineococcus</taxon>
    </lineage>
</organism>
<protein>
    <submittedName>
        <fullName evidence="6">DNA-binding LacI/PurR family transcriptional regulator</fullName>
    </submittedName>
</protein>
<dbReference type="PANTHER" id="PTHR30146:SF153">
    <property type="entry name" value="LACTOSE OPERON REPRESSOR"/>
    <property type="match status" value="1"/>
</dbReference>
<feature type="domain" description="Transcriptional regulator LacI/GalR-like sensor" evidence="5">
    <location>
        <begin position="122"/>
        <end position="287"/>
    </location>
</feature>
<keyword evidence="3" id="KW-0804">Transcription</keyword>
<accession>A0A3N1G8I6</accession>
<dbReference type="Proteomes" id="UP000276232">
    <property type="component" value="Unassembled WGS sequence"/>
</dbReference>
<keyword evidence="7" id="KW-1185">Reference proteome</keyword>
<gene>
    <name evidence="6" type="ORF">EDC03_3405</name>
</gene>
<evidence type="ECO:0000256" key="2">
    <source>
        <dbReference type="ARBA" id="ARBA00023125"/>
    </source>
</evidence>
<dbReference type="RefSeq" id="WP_123381459.1">
    <property type="nucleotide sequence ID" value="NZ_RJKN01000013.1"/>
</dbReference>
<evidence type="ECO:0000313" key="6">
    <source>
        <dbReference type="EMBL" id="ROP26555.1"/>
    </source>
</evidence>
<dbReference type="EMBL" id="RJKN01000013">
    <property type="protein sequence ID" value="ROP26555.1"/>
    <property type="molecule type" value="Genomic_DNA"/>
</dbReference>